<dbReference type="PROSITE" id="PS50943">
    <property type="entry name" value="HTH_CROC1"/>
    <property type="match status" value="1"/>
</dbReference>
<dbReference type="AlphaFoldDB" id="A0A1H3XGG3"/>
<protein>
    <submittedName>
        <fullName evidence="2">Helix-turn-helix</fullName>
    </submittedName>
</protein>
<dbReference type="InterPro" id="IPR001387">
    <property type="entry name" value="Cro/C1-type_HTH"/>
</dbReference>
<reference evidence="2 3" key="1">
    <citation type="submission" date="2016-10" db="EMBL/GenBank/DDBJ databases">
        <authorList>
            <person name="de Groot N.N."/>
        </authorList>
    </citation>
    <scope>NUCLEOTIDE SEQUENCE [LARGE SCALE GENOMIC DNA]</scope>
    <source>
        <strain evidence="2 3">Vu-144</strain>
    </source>
</reference>
<sequence length="128" mass="14736">MKKTKHNISTWLKGNYNPEIESFIEKNFAITEKVRIAMETKGWKAMDLAIALDKSPSEVSKWLSGMHNFTLKSLVKMEQALGVCLIYTEPIKEYEYIYFGSIKNDEQNNVKATEYEQGLASEVFKIAM</sequence>
<dbReference type="RefSeq" id="WP_091395204.1">
    <property type="nucleotide sequence ID" value="NZ_FNQY01000005.1"/>
</dbReference>
<dbReference type="STRING" id="551991.SAMN05192529_105134"/>
<dbReference type="Proteomes" id="UP000199041">
    <property type="component" value="Unassembled WGS sequence"/>
</dbReference>
<accession>A0A1H3XGG3</accession>
<feature type="domain" description="HTH cro/C1-type" evidence="1">
    <location>
        <begin position="34"/>
        <end position="97"/>
    </location>
</feature>
<evidence type="ECO:0000313" key="3">
    <source>
        <dbReference type="Proteomes" id="UP000199041"/>
    </source>
</evidence>
<name>A0A1H3XGG3_9BACT</name>
<dbReference type="Gene3D" id="1.10.260.40">
    <property type="entry name" value="lambda repressor-like DNA-binding domains"/>
    <property type="match status" value="1"/>
</dbReference>
<evidence type="ECO:0000259" key="1">
    <source>
        <dbReference type="PROSITE" id="PS50943"/>
    </source>
</evidence>
<dbReference type="Pfam" id="PF01381">
    <property type="entry name" value="HTH_3"/>
    <property type="match status" value="1"/>
</dbReference>
<evidence type="ECO:0000313" key="2">
    <source>
        <dbReference type="EMBL" id="SDZ98031.1"/>
    </source>
</evidence>
<dbReference type="GO" id="GO:0003677">
    <property type="term" value="F:DNA binding"/>
    <property type="evidence" value="ECO:0007669"/>
    <property type="project" value="InterPro"/>
</dbReference>
<keyword evidence="3" id="KW-1185">Reference proteome</keyword>
<gene>
    <name evidence="2" type="ORF">SAMN05192529_105134</name>
</gene>
<proteinExistence type="predicted"/>
<dbReference type="SUPFAM" id="SSF47413">
    <property type="entry name" value="lambda repressor-like DNA-binding domains"/>
    <property type="match status" value="1"/>
</dbReference>
<dbReference type="InterPro" id="IPR010982">
    <property type="entry name" value="Lambda_DNA-bd_dom_sf"/>
</dbReference>
<dbReference type="EMBL" id="FNQY01000005">
    <property type="protein sequence ID" value="SDZ98031.1"/>
    <property type="molecule type" value="Genomic_DNA"/>
</dbReference>
<organism evidence="2 3">
    <name type="scientific">Arachidicoccus rhizosphaerae</name>
    <dbReference type="NCBI Taxonomy" id="551991"/>
    <lineage>
        <taxon>Bacteria</taxon>
        <taxon>Pseudomonadati</taxon>
        <taxon>Bacteroidota</taxon>
        <taxon>Chitinophagia</taxon>
        <taxon>Chitinophagales</taxon>
        <taxon>Chitinophagaceae</taxon>
        <taxon>Arachidicoccus</taxon>
    </lineage>
</organism>
<dbReference type="OrthoDB" id="770730at2"/>
<dbReference type="SMART" id="SM00530">
    <property type="entry name" value="HTH_XRE"/>
    <property type="match status" value="1"/>
</dbReference>
<dbReference type="CDD" id="cd00093">
    <property type="entry name" value="HTH_XRE"/>
    <property type="match status" value="1"/>
</dbReference>